<organism evidence="2 3">
    <name type="scientific">Stylosanthes scabra</name>
    <dbReference type="NCBI Taxonomy" id="79078"/>
    <lineage>
        <taxon>Eukaryota</taxon>
        <taxon>Viridiplantae</taxon>
        <taxon>Streptophyta</taxon>
        <taxon>Embryophyta</taxon>
        <taxon>Tracheophyta</taxon>
        <taxon>Spermatophyta</taxon>
        <taxon>Magnoliopsida</taxon>
        <taxon>eudicotyledons</taxon>
        <taxon>Gunneridae</taxon>
        <taxon>Pentapetalae</taxon>
        <taxon>rosids</taxon>
        <taxon>fabids</taxon>
        <taxon>Fabales</taxon>
        <taxon>Fabaceae</taxon>
        <taxon>Papilionoideae</taxon>
        <taxon>50 kb inversion clade</taxon>
        <taxon>dalbergioids sensu lato</taxon>
        <taxon>Dalbergieae</taxon>
        <taxon>Pterocarpus clade</taxon>
        <taxon>Stylosanthes</taxon>
    </lineage>
</organism>
<sequence length="208" mass="22730">MPIYGDYHSDFQNSNNSSWDQIQASLKILVPSYQPIPYDNLDELSFLSDQKQKRLFAEIKEACNATMEIQKSPSYQKQEDEDEFDDRNIHNGFDDWSTAVAEQKPPPESPDLTLLAVGEGEPMSTVVLAATASHKSEDVRDAVTGVHRGAEDSAVAKGKMEITDLDPGEGEDGANAATKATASEPTHIGLGRIGNNEDPTARTNRIHG</sequence>
<name>A0ABU6YPL3_9FABA</name>
<evidence type="ECO:0000256" key="1">
    <source>
        <dbReference type="SAM" id="MobiDB-lite"/>
    </source>
</evidence>
<evidence type="ECO:0000313" key="3">
    <source>
        <dbReference type="Proteomes" id="UP001341840"/>
    </source>
</evidence>
<reference evidence="2 3" key="1">
    <citation type="journal article" date="2023" name="Plants (Basel)">
        <title>Bridging the Gap: Combining Genomics and Transcriptomics Approaches to Understand Stylosanthes scabra, an Orphan Legume from the Brazilian Caatinga.</title>
        <authorList>
            <person name="Ferreira-Neto J.R.C."/>
            <person name="da Silva M.D."/>
            <person name="Binneck E."/>
            <person name="de Melo N.F."/>
            <person name="da Silva R.H."/>
            <person name="de Melo A.L.T.M."/>
            <person name="Pandolfi V."/>
            <person name="Bustamante F.O."/>
            <person name="Brasileiro-Vidal A.C."/>
            <person name="Benko-Iseppon A.M."/>
        </authorList>
    </citation>
    <scope>NUCLEOTIDE SEQUENCE [LARGE SCALE GENOMIC DNA]</scope>
    <source>
        <tissue evidence="2">Leaves</tissue>
    </source>
</reference>
<dbReference type="EMBL" id="JASCZI010242711">
    <property type="protein sequence ID" value="MED6211875.1"/>
    <property type="molecule type" value="Genomic_DNA"/>
</dbReference>
<comment type="caution">
    <text evidence="2">The sequence shown here is derived from an EMBL/GenBank/DDBJ whole genome shotgun (WGS) entry which is preliminary data.</text>
</comment>
<gene>
    <name evidence="2" type="ORF">PIB30_077776</name>
</gene>
<proteinExistence type="predicted"/>
<evidence type="ECO:0000313" key="2">
    <source>
        <dbReference type="EMBL" id="MED6211875.1"/>
    </source>
</evidence>
<protein>
    <submittedName>
        <fullName evidence="2">Uncharacterized protein</fullName>
    </submittedName>
</protein>
<feature type="compositionally biased region" description="Polar residues" evidence="1">
    <location>
        <begin position="197"/>
        <end position="208"/>
    </location>
</feature>
<accession>A0ABU6YPL3</accession>
<dbReference type="Proteomes" id="UP001341840">
    <property type="component" value="Unassembled WGS sequence"/>
</dbReference>
<feature type="region of interest" description="Disordered" evidence="1">
    <location>
        <begin position="164"/>
        <end position="208"/>
    </location>
</feature>
<keyword evidence="3" id="KW-1185">Reference proteome</keyword>